<gene>
    <name evidence="1" type="ORF">EZS28_044005</name>
</gene>
<evidence type="ECO:0000313" key="2">
    <source>
        <dbReference type="Proteomes" id="UP000324800"/>
    </source>
</evidence>
<proteinExistence type="predicted"/>
<protein>
    <submittedName>
        <fullName evidence="1">Uncharacterized protein</fullName>
    </submittedName>
</protein>
<dbReference type="AlphaFoldDB" id="A0A5J4TQD2"/>
<dbReference type="Proteomes" id="UP000324800">
    <property type="component" value="Unassembled WGS sequence"/>
</dbReference>
<name>A0A5J4TQD2_9EUKA</name>
<reference evidence="1 2" key="1">
    <citation type="submission" date="2019-03" db="EMBL/GenBank/DDBJ databases">
        <title>Single cell metagenomics reveals metabolic interactions within the superorganism composed of flagellate Streblomastix strix and complex community of Bacteroidetes bacteria on its surface.</title>
        <authorList>
            <person name="Treitli S.C."/>
            <person name="Kolisko M."/>
            <person name="Husnik F."/>
            <person name="Keeling P."/>
            <person name="Hampl V."/>
        </authorList>
    </citation>
    <scope>NUCLEOTIDE SEQUENCE [LARGE SCALE GENOMIC DNA]</scope>
    <source>
        <strain evidence="1">ST1C</strain>
    </source>
</reference>
<sequence>YDAQGQRYKNTNRQFDNTDWQIAIAVTLTSIQSIEAKTTSPNSG</sequence>
<evidence type="ECO:0000313" key="1">
    <source>
        <dbReference type="EMBL" id="KAA6360468.1"/>
    </source>
</evidence>
<accession>A0A5J4TQD2</accession>
<organism evidence="1 2">
    <name type="scientific">Streblomastix strix</name>
    <dbReference type="NCBI Taxonomy" id="222440"/>
    <lineage>
        <taxon>Eukaryota</taxon>
        <taxon>Metamonada</taxon>
        <taxon>Preaxostyla</taxon>
        <taxon>Oxymonadida</taxon>
        <taxon>Streblomastigidae</taxon>
        <taxon>Streblomastix</taxon>
    </lineage>
</organism>
<feature type="non-terminal residue" evidence="1">
    <location>
        <position position="1"/>
    </location>
</feature>
<comment type="caution">
    <text evidence="1">The sequence shown here is derived from an EMBL/GenBank/DDBJ whole genome shotgun (WGS) entry which is preliminary data.</text>
</comment>
<dbReference type="EMBL" id="SNRW01026901">
    <property type="protein sequence ID" value="KAA6360468.1"/>
    <property type="molecule type" value="Genomic_DNA"/>
</dbReference>